<dbReference type="Gramene" id="OQU89344">
    <property type="protein sequence ID" value="OQU89344"/>
    <property type="gene ID" value="SORBI_3002G175550"/>
</dbReference>
<evidence type="ECO:0000256" key="5">
    <source>
        <dbReference type="PROSITE-ProRule" id="PRU10141"/>
    </source>
</evidence>
<dbReference type="Gene3D" id="1.10.510.10">
    <property type="entry name" value="Transferase(Phosphotransferase) domain 1"/>
    <property type="match status" value="1"/>
</dbReference>
<dbReference type="EMBL" id="CM000761">
    <property type="protein sequence ID" value="OQU89344.1"/>
    <property type="molecule type" value="Genomic_DNA"/>
</dbReference>
<feature type="binding site" evidence="5">
    <location>
        <position position="68"/>
    </location>
    <ligand>
        <name>ATP</name>
        <dbReference type="ChEBI" id="CHEBI:30616"/>
    </ligand>
</feature>
<dbReference type="Pfam" id="PF00069">
    <property type="entry name" value="Pkinase"/>
    <property type="match status" value="1"/>
</dbReference>
<accession>A0A1W0W4K6</accession>
<organism evidence="8 9">
    <name type="scientific">Sorghum bicolor</name>
    <name type="common">Sorghum</name>
    <name type="synonym">Sorghum vulgare</name>
    <dbReference type="NCBI Taxonomy" id="4558"/>
    <lineage>
        <taxon>Eukaryota</taxon>
        <taxon>Viridiplantae</taxon>
        <taxon>Streptophyta</taxon>
        <taxon>Embryophyta</taxon>
        <taxon>Tracheophyta</taxon>
        <taxon>Spermatophyta</taxon>
        <taxon>Magnoliopsida</taxon>
        <taxon>Liliopsida</taxon>
        <taxon>Poales</taxon>
        <taxon>Poaceae</taxon>
        <taxon>PACMAD clade</taxon>
        <taxon>Panicoideae</taxon>
        <taxon>Andropogonodae</taxon>
        <taxon>Andropogoneae</taxon>
        <taxon>Sorghinae</taxon>
        <taxon>Sorghum</taxon>
    </lineage>
</organism>
<evidence type="ECO:0000256" key="1">
    <source>
        <dbReference type="ARBA" id="ARBA00022679"/>
    </source>
</evidence>
<dbReference type="STRING" id="4558.A0A1W0W4K6"/>
<reference evidence="9" key="2">
    <citation type="journal article" date="2018" name="Plant J.">
        <title>The Sorghum bicolor reference genome: improved assembly, gene annotations, a transcriptome atlas, and signatures of genome organization.</title>
        <authorList>
            <person name="McCormick R.F."/>
            <person name="Truong S.K."/>
            <person name="Sreedasyam A."/>
            <person name="Jenkins J."/>
            <person name="Shu S."/>
            <person name="Sims D."/>
            <person name="Kennedy M."/>
            <person name="Amirebrahimi M."/>
            <person name="Weers B.D."/>
            <person name="McKinley B."/>
            <person name="Mattison A."/>
            <person name="Morishige D.T."/>
            <person name="Grimwood J."/>
            <person name="Schmutz J."/>
            <person name="Mullet J.E."/>
        </authorList>
    </citation>
    <scope>NUCLEOTIDE SEQUENCE [LARGE SCALE GENOMIC DNA]</scope>
    <source>
        <strain evidence="9">cv. BTx623</strain>
    </source>
</reference>
<sequence length="377" mass="41465">MRSKSETDENLILQIEELICPSAPRRYRRRELAAATHGFAEAEKIGRGGFGAVYRGFLADQERHVAIKVLSSSLQAQAKGMREFQAEVKVMTRLSHRNIVQLLGWSGEAGGLMLVYELVPNGSLDKHLHDPQRLLAWTDRYKIALGVGSAILYLHTECEQCVLHGDIKPANILLDASCNAKLGDFGVARLVDHGTETDSLTVTAQVVAGTPGYMDPEFVNNGRPSAEADVFSFGVVLLELACGRRPTAARPNATATSPVLLIDWVRDMYHNNTVLGAADRRLDGEFDDRQMRRVLVAGLWCTHHDQSQRPPIAQAMDLLRRQDAELPILPEMRSPATASVRSLEEIAYGDLDLSAEDSGFEDSSADTAYHTSEVSIC</sequence>
<dbReference type="PROSITE" id="PS00108">
    <property type="entry name" value="PROTEIN_KINASE_ST"/>
    <property type="match status" value="1"/>
</dbReference>
<reference evidence="8 9" key="1">
    <citation type="journal article" date="2009" name="Nature">
        <title>The Sorghum bicolor genome and the diversification of grasses.</title>
        <authorList>
            <person name="Paterson A.H."/>
            <person name="Bowers J.E."/>
            <person name="Bruggmann R."/>
            <person name="Dubchak I."/>
            <person name="Grimwood J."/>
            <person name="Gundlach H."/>
            <person name="Haberer G."/>
            <person name="Hellsten U."/>
            <person name="Mitros T."/>
            <person name="Poliakov A."/>
            <person name="Schmutz J."/>
            <person name="Spannagl M."/>
            <person name="Tang H."/>
            <person name="Wang X."/>
            <person name="Wicker T."/>
            <person name="Bharti A.K."/>
            <person name="Chapman J."/>
            <person name="Feltus F.A."/>
            <person name="Gowik U."/>
            <person name="Grigoriev I.V."/>
            <person name="Lyons E."/>
            <person name="Maher C.A."/>
            <person name="Martis M."/>
            <person name="Narechania A."/>
            <person name="Otillar R.P."/>
            <person name="Penning B.W."/>
            <person name="Salamov A.A."/>
            <person name="Wang Y."/>
            <person name="Zhang L."/>
            <person name="Carpita N.C."/>
            <person name="Freeling M."/>
            <person name="Gingle A.R."/>
            <person name="Hash C.T."/>
            <person name="Keller B."/>
            <person name="Klein P."/>
            <person name="Kresovich S."/>
            <person name="McCann M.C."/>
            <person name="Ming R."/>
            <person name="Peterson D.G."/>
            <person name="Mehboob-ur-Rahman"/>
            <person name="Ware D."/>
            <person name="Westhoff P."/>
            <person name="Mayer K.F."/>
            <person name="Messing J."/>
            <person name="Rokhsar D.S."/>
        </authorList>
    </citation>
    <scope>NUCLEOTIDE SEQUENCE [LARGE SCALE GENOMIC DNA]</scope>
    <source>
        <strain evidence="9">cv. BTx623</strain>
    </source>
</reference>
<keyword evidence="2 5" id="KW-0547">Nucleotide-binding</keyword>
<dbReference type="PROSITE" id="PS00107">
    <property type="entry name" value="PROTEIN_KINASE_ATP"/>
    <property type="match status" value="1"/>
</dbReference>
<dbReference type="Gene3D" id="3.30.200.20">
    <property type="entry name" value="Phosphorylase Kinase, domain 1"/>
    <property type="match status" value="1"/>
</dbReference>
<evidence type="ECO:0000313" key="8">
    <source>
        <dbReference type="EMBL" id="OQU89344.1"/>
    </source>
</evidence>
<evidence type="ECO:0000256" key="2">
    <source>
        <dbReference type="ARBA" id="ARBA00022741"/>
    </source>
</evidence>
<dbReference type="GO" id="GO:0005886">
    <property type="term" value="C:plasma membrane"/>
    <property type="evidence" value="ECO:0000318"/>
    <property type="project" value="GO_Central"/>
</dbReference>
<keyword evidence="3" id="KW-0418">Kinase</keyword>
<evidence type="ECO:0000256" key="4">
    <source>
        <dbReference type="ARBA" id="ARBA00022840"/>
    </source>
</evidence>
<dbReference type="InterPro" id="IPR008271">
    <property type="entry name" value="Ser/Thr_kinase_AS"/>
</dbReference>
<dbReference type="InterPro" id="IPR017441">
    <property type="entry name" value="Protein_kinase_ATP_BS"/>
</dbReference>
<evidence type="ECO:0000259" key="7">
    <source>
        <dbReference type="PROSITE" id="PS50011"/>
    </source>
</evidence>
<dbReference type="InParanoid" id="A0A1W0W4K6"/>
<dbReference type="OMA" id="MDSHTHE"/>
<dbReference type="GO" id="GO:0004674">
    <property type="term" value="F:protein serine/threonine kinase activity"/>
    <property type="evidence" value="ECO:0007669"/>
    <property type="project" value="UniProtKB-KW"/>
</dbReference>
<keyword evidence="6" id="KW-0723">Serine/threonine-protein kinase</keyword>
<dbReference type="GO" id="GO:0005524">
    <property type="term" value="F:ATP binding"/>
    <property type="evidence" value="ECO:0007669"/>
    <property type="project" value="UniProtKB-UniRule"/>
</dbReference>
<dbReference type="Proteomes" id="UP000000768">
    <property type="component" value="Chromosome 2"/>
</dbReference>
<keyword evidence="4 5" id="KW-0067">ATP-binding</keyword>
<dbReference type="FunFam" id="1.10.510.10:FF:000522">
    <property type="entry name" value="L-type lectin-domain containing receptor kinase IX.1"/>
    <property type="match status" value="1"/>
</dbReference>
<proteinExistence type="inferred from homology"/>
<evidence type="ECO:0000256" key="3">
    <source>
        <dbReference type="ARBA" id="ARBA00022777"/>
    </source>
</evidence>
<dbReference type="SMART" id="SM00220">
    <property type="entry name" value="S_TKc"/>
    <property type="match status" value="1"/>
</dbReference>
<dbReference type="PANTHER" id="PTHR27007">
    <property type="match status" value="1"/>
</dbReference>
<dbReference type="InterPro" id="IPR011009">
    <property type="entry name" value="Kinase-like_dom_sf"/>
</dbReference>
<dbReference type="AlphaFoldDB" id="A0A1W0W4K6"/>
<evidence type="ECO:0000313" key="9">
    <source>
        <dbReference type="Proteomes" id="UP000000768"/>
    </source>
</evidence>
<dbReference type="InterPro" id="IPR000719">
    <property type="entry name" value="Prot_kinase_dom"/>
</dbReference>
<gene>
    <name evidence="8" type="ORF">SORBI_3002G175550</name>
</gene>
<protein>
    <recommendedName>
        <fullName evidence="7">Protein kinase domain-containing protein</fullName>
    </recommendedName>
</protein>
<keyword evidence="1" id="KW-0808">Transferase</keyword>
<dbReference type="PROSITE" id="PS50011">
    <property type="entry name" value="PROTEIN_KINASE_DOM"/>
    <property type="match status" value="1"/>
</dbReference>
<comment type="similarity">
    <text evidence="6">Belongs to the protein kinase superfamily.</text>
</comment>
<name>A0A1W0W4K6_SORBI</name>
<keyword evidence="9" id="KW-1185">Reference proteome</keyword>
<feature type="domain" description="Protein kinase" evidence="7">
    <location>
        <begin position="39"/>
        <end position="329"/>
    </location>
</feature>
<dbReference type="InterPro" id="IPR050528">
    <property type="entry name" value="L-type_Lectin-RKs"/>
</dbReference>
<dbReference type="SUPFAM" id="SSF56112">
    <property type="entry name" value="Protein kinase-like (PK-like)"/>
    <property type="match status" value="1"/>
</dbReference>
<evidence type="ECO:0000256" key="6">
    <source>
        <dbReference type="RuleBase" id="RU000304"/>
    </source>
</evidence>